<accession>A0A161YCR5</accession>
<dbReference type="Gene3D" id="3.30.465.10">
    <property type="match status" value="1"/>
</dbReference>
<keyword evidence="6" id="KW-1185">Reference proteome</keyword>
<dbReference type="GO" id="GO:0016491">
    <property type="term" value="F:oxidoreductase activity"/>
    <property type="evidence" value="ECO:0007669"/>
    <property type="project" value="InterPro"/>
</dbReference>
<name>A0A161YCR5_DAUCS</name>
<dbReference type="Gene3D" id="3.40.462.20">
    <property type="match status" value="1"/>
</dbReference>
<evidence type="ECO:0000313" key="4">
    <source>
        <dbReference type="EMBL" id="KZM90450.1"/>
    </source>
</evidence>
<evidence type="ECO:0000313" key="6">
    <source>
        <dbReference type="Proteomes" id="UP000077755"/>
    </source>
</evidence>
<dbReference type="Pfam" id="PF08031">
    <property type="entry name" value="BBE"/>
    <property type="match status" value="1"/>
</dbReference>
<evidence type="ECO:0000259" key="3">
    <source>
        <dbReference type="Pfam" id="PF08031"/>
    </source>
</evidence>
<gene>
    <name evidence="4" type="ORF">DCAR_022185</name>
    <name evidence="5" type="ORF">DCAR_0623966</name>
</gene>
<protein>
    <recommendedName>
        <fullName evidence="3">Berberine/berberine-like domain-containing protein</fullName>
    </recommendedName>
</protein>
<dbReference type="Proteomes" id="UP000077755">
    <property type="component" value="Chromosome 6"/>
</dbReference>
<dbReference type="InterPro" id="IPR016169">
    <property type="entry name" value="FAD-bd_PCMH_sub2"/>
</dbReference>
<dbReference type="PANTHER" id="PTHR32448">
    <property type="entry name" value="OS08G0158400 PROTEIN"/>
    <property type="match status" value="1"/>
</dbReference>
<reference evidence="4" key="1">
    <citation type="journal article" date="2016" name="Nat. Genet.">
        <title>A high-quality carrot genome assembly provides new insights into carotenoid accumulation and asterid genome evolution.</title>
        <authorList>
            <person name="Iorizzo M."/>
            <person name="Ellison S."/>
            <person name="Senalik D."/>
            <person name="Zeng P."/>
            <person name="Satapoomin P."/>
            <person name="Huang J."/>
            <person name="Bowman M."/>
            <person name="Iovene M."/>
            <person name="Sanseverino W."/>
            <person name="Cavagnaro P."/>
            <person name="Yildiz M."/>
            <person name="Macko-Podgorni A."/>
            <person name="Moranska E."/>
            <person name="Grzebelus E."/>
            <person name="Grzebelus D."/>
            <person name="Ashrafi H."/>
            <person name="Zheng Z."/>
            <person name="Cheng S."/>
            <person name="Spooner D."/>
            <person name="Van Deynze A."/>
            <person name="Simon P."/>
        </authorList>
    </citation>
    <scope>NUCLEOTIDE SEQUENCE [LARGE SCALE GENOMIC DNA]</scope>
    <source>
        <tissue evidence="4">Leaf</tissue>
    </source>
</reference>
<feature type="domain" description="Berberine/berberine-like" evidence="3">
    <location>
        <begin position="123"/>
        <end position="156"/>
    </location>
</feature>
<evidence type="ECO:0000313" key="5">
    <source>
        <dbReference type="EMBL" id="WOH04556.1"/>
    </source>
</evidence>
<proteinExistence type="predicted"/>
<dbReference type="Gramene" id="KZM90449">
    <property type="protein sequence ID" value="KZM90449"/>
    <property type="gene ID" value="DCAR_022186"/>
</dbReference>
<keyword evidence="1" id="KW-0285">Flavoprotein</keyword>
<dbReference type="EMBL" id="CP093348">
    <property type="protein sequence ID" value="WOH04556.1"/>
    <property type="molecule type" value="Genomic_DNA"/>
</dbReference>
<dbReference type="AlphaFoldDB" id="A0A161YCR5"/>
<evidence type="ECO:0000256" key="2">
    <source>
        <dbReference type="ARBA" id="ARBA00022827"/>
    </source>
</evidence>
<organism evidence="4">
    <name type="scientific">Daucus carota subsp. sativus</name>
    <name type="common">Carrot</name>
    <dbReference type="NCBI Taxonomy" id="79200"/>
    <lineage>
        <taxon>Eukaryota</taxon>
        <taxon>Viridiplantae</taxon>
        <taxon>Streptophyta</taxon>
        <taxon>Embryophyta</taxon>
        <taxon>Tracheophyta</taxon>
        <taxon>Spermatophyta</taxon>
        <taxon>Magnoliopsida</taxon>
        <taxon>eudicotyledons</taxon>
        <taxon>Gunneridae</taxon>
        <taxon>Pentapetalae</taxon>
        <taxon>asterids</taxon>
        <taxon>campanulids</taxon>
        <taxon>Apiales</taxon>
        <taxon>Apiaceae</taxon>
        <taxon>Apioideae</taxon>
        <taxon>Scandiceae</taxon>
        <taxon>Daucinae</taxon>
        <taxon>Daucus</taxon>
        <taxon>Daucus sect. Daucus</taxon>
    </lineage>
</organism>
<sequence length="156" mass="18195">MFSNFTLGTDPKILLNKTAIPRNSFKGKSSFTKQPLSLEALNTLWEMWLKQPVRATLIQHTPFGGRMNDVAESAVLPFPHRPRVLYMINIGVSMSENQEANANWMNEVFKYYDPFVTKNPRTSYVNYRDLDLGTGSRTCEEASQWRKRYYKNNFDR</sequence>
<dbReference type="STRING" id="79200.A0A161YCR5"/>
<dbReference type="Gramene" id="KZM90450">
    <property type="protein sequence ID" value="KZM90450"/>
    <property type="gene ID" value="DCAR_022185"/>
</dbReference>
<dbReference type="EMBL" id="LNRQ01000006">
    <property type="protein sequence ID" value="KZM90450.1"/>
    <property type="molecule type" value="Genomic_DNA"/>
</dbReference>
<keyword evidence="2" id="KW-0274">FAD</keyword>
<evidence type="ECO:0000256" key="1">
    <source>
        <dbReference type="ARBA" id="ARBA00022630"/>
    </source>
</evidence>
<dbReference type="InterPro" id="IPR012951">
    <property type="entry name" value="BBE"/>
</dbReference>
<reference evidence="5" key="2">
    <citation type="submission" date="2022-03" db="EMBL/GenBank/DDBJ databases">
        <title>Draft title - Genomic analysis of global carrot germplasm unveils the trajectory of domestication and the origin of high carotenoid orange carrot.</title>
        <authorList>
            <person name="Iorizzo M."/>
            <person name="Ellison S."/>
            <person name="Senalik D."/>
            <person name="Macko-Podgorni A."/>
            <person name="Grzebelus D."/>
            <person name="Bostan H."/>
            <person name="Rolling W."/>
            <person name="Curaba J."/>
            <person name="Simon P."/>
        </authorList>
    </citation>
    <scope>NUCLEOTIDE SEQUENCE</scope>
    <source>
        <tissue evidence="5">Leaf</tissue>
    </source>
</reference>
<dbReference type="GO" id="GO:0050660">
    <property type="term" value="F:flavin adenine dinucleotide binding"/>
    <property type="evidence" value="ECO:0007669"/>
    <property type="project" value="InterPro"/>
</dbReference>